<evidence type="ECO:0000256" key="2">
    <source>
        <dbReference type="SAM" id="SignalP"/>
    </source>
</evidence>
<reference evidence="3 4" key="1">
    <citation type="submission" date="2016-08" db="EMBL/GenBank/DDBJ databases">
        <title>A Parts List for Fungal Cellulosomes Revealed by Comparative Genomics.</title>
        <authorList>
            <consortium name="DOE Joint Genome Institute"/>
            <person name="Haitjema C.H."/>
            <person name="Gilmore S.P."/>
            <person name="Henske J.K."/>
            <person name="Solomon K.V."/>
            <person name="De Groot R."/>
            <person name="Kuo A."/>
            <person name="Mondo S.J."/>
            <person name="Salamov A.A."/>
            <person name="Labutti K."/>
            <person name="Zhao Z."/>
            <person name="Chiniquy J."/>
            <person name="Barry K."/>
            <person name="Brewer H.M."/>
            <person name="Purvine S.O."/>
            <person name="Wright A.T."/>
            <person name="Boxma B."/>
            <person name="Van Alen T."/>
            <person name="Hackstein J.H."/>
            <person name="Baker S.E."/>
            <person name="Grigoriev I.V."/>
            <person name="O'Malley M.A."/>
        </authorList>
    </citation>
    <scope>NUCLEOTIDE SEQUENCE [LARGE SCALE GENOMIC DNA]</scope>
    <source>
        <strain evidence="3 4">G1</strain>
    </source>
</reference>
<dbReference type="SUPFAM" id="SSF53850">
    <property type="entry name" value="Periplasmic binding protein-like II"/>
    <property type="match status" value="1"/>
</dbReference>
<keyword evidence="4" id="KW-1185">Reference proteome</keyword>
<dbReference type="Proteomes" id="UP000193920">
    <property type="component" value="Unassembled WGS sequence"/>
</dbReference>
<comment type="caution">
    <text evidence="3">The sequence shown here is derived from an EMBL/GenBank/DDBJ whole genome shotgun (WGS) entry which is preliminary data.</text>
</comment>
<name>A0A1Y2DRB3_9FUNG</name>
<evidence type="ECO:0000313" key="4">
    <source>
        <dbReference type="Proteomes" id="UP000193920"/>
    </source>
</evidence>
<keyword evidence="1" id="KW-0812">Transmembrane</keyword>
<keyword evidence="1" id="KW-1133">Transmembrane helix</keyword>
<dbReference type="EMBL" id="MCOG01000059">
    <property type="protein sequence ID" value="ORY61810.1"/>
    <property type="molecule type" value="Genomic_DNA"/>
</dbReference>
<sequence length="439" mass="50859">MIIKNILIFSLFISFAYIGEALEINAITSAENGGVYAYNELIDSFNKYSRNNNLDITIKLNLLSKENSTAGVTEYESTIEHLLKKQKSEKYDIIYYDNIFSRKFAPYLVDLTEYLPQEHIDLYQNEITKQTSYYNDKLIGIPTVVDFNVLYYNKEYLNKYQQEPPKTWNELLEIGKYIISEEQKKNNTELIGYNGLFPDVELGTCSLYEFLYSYRDSVDSSFPDFQSKNVEKALEMLKAIKDEISSKEIFIQDVMFTMMEMYLKKVIFAKIWYFGPVDGYDYILLPGNTEGVSGSIIGGFNLGINANISEEKKKAAATVIQYFTSKENQKKIAIKYYINTVITSLYDDEEVCKVKDCELFKKLQFIARPSINNIGYSSWSSKFRANIFSYLYDDNSLTDVLKDAEKLSESYSSSYSIKPYFGIFIFIIIYTIVSIFIQL</sequence>
<protein>
    <submittedName>
        <fullName evidence="3">Periplasmic binding protein-like II</fullName>
    </submittedName>
</protein>
<evidence type="ECO:0000313" key="3">
    <source>
        <dbReference type="EMBL" id="ORY61810.1"/>
    </source>
</evidence>
<dbReference type="InterPro" id="IPR006059">
    <property type="entry name" value="SBP"/>
</dbReference>
<dbReference type="Pfam" id="PF13416">
    <property type="entry name" value="SBP_bac_8"/>
    <property type="match status" value="1"/>
</dbReference>
<evidence type="ECO:0000256" key="1">
    <source>
        <dbReference type="SAM" id="Phobius"/>
    </source>
</evidence>
<accession>A0A1Y2DRB3</accession>
<dbReference type="InterPro" id="IPR050490">
    <property type="entry name" value="Bact_solute-bd_prot1"/>
</dbReference>
<keyword evidence="2" id="KW-0732">Signal</keyword>
<dbReference type="PANTHER" id="PTHR43649">
    <property type="entry name" value="ARABINOSE-BINDING PROTEIN-RELATED"/>
    <property type="match status" value="1"/>
</dbReference>
<feature type="chain" id="PRO_5012305187" evidence="2">
    <location>
        <begin position="22"/>
        <end position="439"/>
    </location>
</feature>
<feature type="transmembrane region" description="Helical" evidence="1">
    <location>
        <begin position="420"/>
        <end position="437"/>
    </location>
</feature>
<keyword evidence="1" id="KW-0472">Membrane</keyword>
<gene>
    <name evidence="3" type="ORF">LY90DRAFT_701095</name>
</gene>
<feature type="signal peptide" evidence="2">
    <location>
        <begin position="1"/>
        <end position="21"/>
    </location>
</feature>
<dbReference type="PANTHER" id="PTHR43649:SF12">
    <property type="entry name" value="DIACETYLCHITOBIOSE BINDING PROTEIN DASA"/>
    <property type="match status" value="1"/>
</dbReference>
<proteinExistence type="predicted"/>
<dbReference type="AlphaFoldDB" id="A0A1Y2DRB3"/>
<dbReference type="OrthoDB" id="2157358at2759"/>
<dbReference type="Gene3D" id="3.40.190.10">
    <property type="entry name" value="Periplasmic binding protein-like II"/>
    <property type="match status" value="2"/>
</dbReference>
<organism evidence="3 4">
    <name type="scientific">Neocallimastix californiae</name>
    <dbReference type="NCBI Taxonomy" id="1754190"/>
    <lineage>
        <taxon>Eukaryota</taxon>
        <taxon>Fungi</taxon>
        <taxon>Fungi incertae sedis</taxon>
        <taxon>Chytridiomycota</taxon>
        <taxon>Chytridiomycota incertae sedis</taxon>
        <taxon>Neocallimastigomycetes</taxon>
        <taxon>Neocallimastigales</taxon>
        <taxon>Neocallimastigaceae</taxon>
        <taxon>Neocallimastix</taxon>
    </lineage>
</organism>